<dbReference type="PROSITE" id="PS50846">
    <property type="entry name" value="HMA_2"/>
    <property type="match status" value="1"/>
</dbReference>
<reference evidence="3" key="1">
    <citation type="journal article" date="2014" name="Int. J. Syst. Evol. Microbiol.">
        <title>Complete genome sequence of Corynebacterium casei LMG S-19264T (=DSM 44701T), isolated from a smear-ripened cheese.</title>
        <authorList>
            <consortium name="US DOE Joint Genome Institute (JGI-PGF)"/>
            <person name="Walter F."/>
            <person name="Albersmeier A."/>
            <person name="Kalinowski J."/>
            <person name="Ruckert C."/>
        </authorList>
    </citation>
    <scope>NUCLEOTIDE SEQUENCE</scope>
    <source>
        <strain evidence="3">CGMCC 1.15290</strain>
    </source>
</reference>
<dbReference type="SUPFAM" id="SSF55008">
    <property type="entry name" value="HMA, heavy metal-associated domain"/>
    <property type="match status" value="1"/>
</dbReference>
<dbReference type="EMBL" id="BMIB01000006">
    <property type="protein sequence ID" value="GGH81758.1"/>
    <property type="molecule type" value="Genomic_DNA"/>
</dbReference>
<evidence type="ECO:0000259" key="2">
    <source>
        <dbReference type="PROSITE" id="PS50846"/>
    </source>
</evidence>
<keyword evidence="1" id="KW-0732">Signal</keyword>
<dbReference type="RefSeq" id="WP_188958634.1">
    <property type="nucleotide sequence ID" value="NZ_BMIB01000006.1"/>
</dbReference>
<evidence type="ECO:0000313" key="4">
    <source>
        <dbReference type="Proteomes" id="UP000627292"/>
    </source>
</evidence>
<dbReference type="GO" id="GO:0046872">
    <property type="term" value="F:metal ion binding"/>
    <property type="evidence" value="ECO:0007669"/>
    <property type="project" value="InterPro"/>
</dbReference>
<name>A0A917J5K9_9BACT</name>
<proteinExistence type="predicted"/>
<reference evidence="3" key="2">
    <citation type="submission" date="2020-09" db="EMBL/GenBank/DDBJ databases">
        <authorList>
            <person name="Sun Q."/>
            <person name="Zhou Y."/>
        </authorList>
    </citation>
    <scope>NUCLEOTIDE SEQUENCE</scope>
    <source>
        <strain evidence="3">CGMCC 1.15290</strain>
    </source>
</reference>
<feature type="signal peptide" evidence="1">
    <location>
        <begin position="1"/>
        <end position="21"/>
    </location>
</feature>
<gene>
    <name evidence="3" type="ORF">GCM10011379_54630</name>
</gene>
<dbReference type="InterPro" id="IPR036163">
    <property type="entry name" value="HMA_dom_sf"/>
</dbReference>
<accession>A0A917J5K9</accession>
<evidence type="ECO:0000256" key="1">
    <source>
        <dbReference type="SAM" id="SignalP"/>
    </source>
</evidence>
<organism evidence="3 4">
    <name type="scientific">Filimonas zeae</name>
    <dbReference type="NCBI Taxonomy" id="1737353"/>
    <lineage>
        <taxon>Bacteria</taxon>
        <taxon>Pseudomonadati</taxon>
        <taxon>Bacteroidota</taxon>
        <taxon>Chitinophagia</taxon>
        <taxon>Chitinophagales</taxon>
        <taxon>Chitinophagaceae</taxon>
        <taxon>Filimonas</taxon>
    </lineage>
</organism>
<feature type="chain" id="PRO_5037541149" description="HMA domain-containing protein" evidence="1">
    <location>
        <begin position="22"/>
        <end position="111"/>
    </location>
</feature>
<protein>
    <recommendedName>
        <fullName evidence="2">HMA domain-containing protein</fullName>
    </recommendedName>
</protein>
<dbReference type="AlphaFoldDB" id="A0A917J5K9"/>
<comment type="caution">
    <text evidence="3">The sequence shown here is derived from an EMBL/GenBank/DDBJ whole genome shotgun (WGS) entry which is preliminary data.</text>
</comment>
<feature type="domain" description="HMA" evidence="2">
    <location>
        <begin position="24"/>
        <end position="89"/>
    </location>
</feature>
<sequence>MKSIKTLLVAASALLSVTLFAQEIKTATIKVNGSCGMCKKNIETAAKQPGVSKAEWNKETHVLTLSYDAAKVNTDSVQKKIAAAGYDTEKFKASEKAYKALEECCQYERVP</sequence>
<evidence type="ECO:0000313" key="3">
    <source>
        <dbReference type="EMBL" id="GGH81758.1"/>
    </source>
</evidence>
<dbReference type="InterPro" id="IPR006121">
    <property type="entry name" value="HMA_dom"/>
</dbReference>
<dbReference type="Pfam" id="PF00403">
    <property type="entry name" value="HMA"/>
    <property type="match status" value="1"/>
</dbReference>
<dbReference type="Gene3D" id="3.30.70.100">
    <property type="match status" value="1"/>
</dbReference>
<keyword evidence="4" id="KW-1185">Reference proteome</keyword>
<dbReference type="Proteomes" id="UP000627292">
    <property type="component" value="Unassembled WGS sequence"/>
</dbReference>